<keyword evidence="4" id="KW-1185">Reference proteome</keyword>
<feature type="domain" description="C2H2-type" evidence="2">
    <location>
        <begin position="595"/>
        <end position="616"/>
    </location>
</feature>
<organism evidence="3 4">
    <name type="scientific">Glomus cerebriforme</name>
    <dbReference type="NCBI Taxonomy" id="658196"/>
    <lineage>
        <taxon>Eukaryota</taxon>
        <taxon>Fungi</taxon>
        <taxon>Fungi incertae sedis</taxon>
        <taxon>Mucoromycota</taxon>
        <taxon>Glomeromycotina</taxon>
        <taxon>Glomeromycetes</taxon>
        <taxon>Glomerales</taxon>
        <taxon>Glomeraceae</taxon>
        <taxon>Glomus</taxon>
    </lineage>
</organism>
<dbReference type="PROSITE" id="PS00028">
    <property type="entry name" value="ZINC_FINGER_C2H2_1"/>
    <property type="match status" value="1"/>
</dbReference>
<dbReference type="OrthoDB" id="2433375at2759"/>
<evidence type="ECO:0000259" key="2">
    <source>
        <dbReference type="PROSITE" id="PS00028"/>
    </source>
</evidence>
<name>A0A397SPF5_9GLOM</name>
<proteinExistence type="predicted"/>
<accession>A0A397SPF5</accession>
<protein>
    <recommendedName>
        <fullName evidence="2">C2H2-type domain-containing protein</fullName>
    </recommendedName>
</protein>
<evidence type="ECO:0000313" key="4">
    <source>
        <dbReference type="Proteomes" id="UP000265703"/>
    </source>
</evidence>
<dbReference type="EMBL" id="QKYT01000487">
    <property type="protein sequence ID" value="RIA84514.1"/>
    <property type="molecule type" value="Genomic_DNA"/>
</dbReference>
<dbReference type="Proteomes" id="UP000265703">
    <property type="component" value="Unassembled WGS sequence"/>
</dbReference>
<comment type="caution">
    <text evidence="3">The sequence shown here is derived from an EMBL/GenBank/DDBJ whole genome shotgun (WGS) entry which is preliminary data.</text>
</comment>
<dbReference type="InterPro" id="IPR013087">
    <property type="entry name" value="Znf_C2H2_type"/>
</dbReference>
<dbReference type="AlphaFoldDB" id="A0A397SPF5"/>
<evidence type="ECO:0000313" key="3">
    <source>
        <dbReference type="EMBL" id="RIA84514.1"/>
    </source>
</evidence>
<dbReference type="PANTHER" id="PTHR31511:SF12">
    <property type="entry name" value="RHO TERMINATION FACTOR N-TERMINAL DOMAIN-CONTAINING PROTEIN"/>
    <property type="match status" value="1"/>
</dbReference>
<reference evidence="3 4" key="1">
    <citation type="submission" date="2018-06" db="EMBL/GenBank/DDBJ databases">
        <title>Comparative genomics reveals the genomic features of Rhizophagus irregularis, R. cerebriforme, R. diaphanum and Gigaspora rosea, and their symbiotic lifestyle signature.</title>
        <authorList>
            <person name="Morin E."/>
            <person name="San Clemente H."/>
            <person name="Chen E.C.H."/>
            <person name="De La Providencia I."/>
            <person name="Hainaut M."/>
            <person name="Kuo A."/>
            <person name="Kohler A."/>
            <person name="Murat C."/>
            <person name="Tang N."/>
            <person name="Roy S."/>
            <person name="Loubradou J."/>
            <person name="Henrissat B."/>
            <person name="Grigoriev I.V."/>
            <person name="Corradi N."/>
            <person name="Roux C."/>
            <person name="Martin F.M."/>
        </authorList>
    </citation>
    <scope>NUCLEOTIDE SEQUENCE [LARGE SCALE GENOMIC DNA]</scope>
    <source>
        <strain evidence="3 4">DAOM 227022</strain>
    </source>
</reference>
<sequence length="850" mass="98143">MARSDKKNRTCERCGKECANPNKLREHLNRKFKCKPIPIQTPTPQVKNQGGAPVVHARGKDRRREKPEPIQAPIPQDKNQENDPEAGPSTQAYALAPPAREGQWEPSENSQRGKYIDKHARKPREHLKTWGARLRRRWADVTGEECDMPLNLKECQRLHHNLLQADDEAFEEIIPQEVGPSEVERQDAQEQDAIPKKTAWRDHNIDTFVKDVADYSFLKELGMIEETETEELAGYFEGMKKIASIEDHAPEGDIHFEEGPVGRDLERPHQNRSLLSKWEAKVPRRSNPAYAFNDMVEGAKKYKEIPYMPKLIASARQEMTRVFQTEFRRKEQIKSAIVAKCIYYKKEKKDKSGKNFPIIKISEKWHRGEMRALLSENYIDEHLNNSSGEIDKKIEEYLENGSNWILVRIDIVYIEVYTYRRAIGGSYKPTPKKLANTKCTINPDNKGLIDPETNALSEKCLQGAIGCYFAHQDGKTKHLERIFRANDLKPYLEKVKLDGIPMPTPICPRIFKKIEEMNPDISINVWGWNEKTATSKSIIFSKNPKRPHVIYLLALTDITKSEDDKYAQKNHFLWIKNHNGLRYRDTKHHEKRYTCNRCDISWPSEASLNNHQDYCHGLGEACQRVNLPVKGVNDFEQFKNYSRMINSPCVIIADFEAGNKKSGLINGGKTRIISEQYANSFCYLVQWTDTGDVWGPFLYRGNNATQEFVRRIDQELIEINNVLAIKHERIVTEEDKKKFVEADTCWICKVTAEYNGIQTTIEKATKAITSEKAKADKVWDHCHITVCESVGRSANAHHIRVIAETFERYKSMKVLRDRAPTNPRIYFNPKREDLTGGLSTCPESMEDIWM</sequence>
<feature type="region of interest" description="Disordered" evidence="1">
    <location>
        <begin position="35"/>
        <end position="120"/>
    </location>
</feature>
<dbReference type="STRING" id="658196.A0A397SPF5"/>
<dbReference type="PANTHER" id="PTHR31511">
    <property type="entry name" value="PROTEIN CBG23764"/>
    <property type="match status" value="1"/>
</dbReference>
<evidence type="ECO:0000256" key="1">
    <source>
        <dbReference type="SAM" id="MobiDB-lite"/>
    </source>
</evidence>
<gene>
    <name evidence="3" type="ORF">C1645_832142</name>
</gene>